<dbReference type="EC" id="2.7.7.60" evidence="3"/>
<dbReference type="NCBIfam" id="TIGR00453">
    <property type="entry name" value="ispD"/>
    <property type="match status" value="1"/>
</dbReference>
<dbReference type="Pfam" id="PF01128">
    <property type="entry name" value="IspD"/>
    <property type="match status" value="1"/>
</dbReference>
<accession>A0A432WWS6</accession>
<evidence type="ECO:0000256" key="1">
    <source>
        <dbReference type="ARBA" id="ARBA00022679"/>
    </source>
</evidence>
<dbReference type="RefSeq" id="WP_126805462.1">
    <property type="nucleotide sequence ID" value="NZ_PIPP01000001.1"/>
</dbReference>
<comment type="similarity">
    <text evidence="3">Belongs to the IspD/TarI cytidylyltransferase family. IspD subfamily.</text>
</comment>
<dbReference type="HAMAP" id="MF_00108">
    <property type="entry name" value="IspD"/>
    <property type="match status" value="1"/>
</dbReference>
<reference evidence="5" key="1">
    <citation type="journal article" date="2018" name="Front. Microbiol.">
        <title>Genome-Based Analysis Reveals the Taxonomy and Diversity of the Family Idiomarinaceae.</title>
        <authorList>
            <person name="Liu Y."/>
            <person name="Lai Q."/>
            <person name="Shao Z."/>
        </authorList>
    </citation>
    <scope>NUCLEOTIDE SEQUENCE [LARGE SCALE GENOMIC DNA]</scope>
    <source>
        <strain evidence="5">AIS</strain>
    </source>
</reference>
<evidence type="ECO:0000313" key="4">
    <source>
        <dbReference type="EMBL" id="RUO38240.1"/>
    </source>
</evidence>
<comment type="catalytic activity">
    <reaction evidence="3">
        <text>2-C-methyl-D-erythritol 4-phosphate + CTP + H(+) = 4-CDP-2-C-methyl-D-erythritol + diphosphate</text>
        <dbReference type="Rhea" id="RHEA:13429"/>
        <dbReference type="ChEBI" id="CHEBI:15378"/>
        <dbReference type="ChEBI" id="CHEBI:33019"/>
        <dbReference type="ChEBI" id="CHEBI:37563"/>
        <dbReference type="ChEBI" id="CHEBI:57823"/>
        <dbReference type="ChEBI" id="CHEBI:58262"/>
        <dbReference type="EC" id="2.7.7.60"/>
    </reaction>
</comment>
<name>A0A432WWS6_9GAMM</name>
<keyword evidence="1 3" id="KW-0808">Transferase</keyword>
<dbReference type="EMBL" id="PIPP01000001">
    <property type="protein sequence ID" value="RUO38240.1"/>
    <property type="molecule type" value="Genomic_DNA"/>
</dbReference>
<keyword evidence="3" id="KW-0414">Isoprene biosynthesis</keyword>
<protein>
    <recommendedName>
        <fullName evidence="3">2-C-methyl-D-erythritol 4-phosphate cytidylyltransferase</fullName>
        <ecNumber evidence="3">2.7.7.60</ecNumber>
    </recommendedName>
    <alternativeName>
        <fullName evidence="3">4-diphosphocytidyl-2C-methyl-D-erythritol synthase</fullName>
    </alternativeName>
    <alternativeName>
        <fullName evidence="3">MEP cytidylyltransferase</fullName>
        <shortName evidence="3">MCT</shortName>
    </alternativeName>
</protein>
<dbReference type="PANTHER" id="PTHR32125">
    <property type="entry name" value="2-C-METHYL-D-ERYTHRITOL 4-PHOSPHATE CYTIDYLYLTRANSFERASE, CHLOROPLASTIC"/>
    <property type="match status" value="1"/>
</dbReference>
<evidence type="ECO:0000313" key="5">
    <source>
        <dbReference type="Proteomes" id="UP000286934"/>
    </source>
</evidence>
<comment type="function">
    <text evidence="3">Catalyzes the formation of 4-diphosphocytidyl-2-C-methyl-D-erythritol from CTP and 2-C-methyl-D-erythritol 4-phosphate (MEP).</text>
</comment>
<gene>
    <name evidence="3" type="primary">ispD</name>
    <name evidence="4" type="ORF">CWE13_00905</name>
</gene>
<dbReference type="GO" id="GO:0019288">
    <property type="term" value="P:isopentenyl diphosphate biosynthetic process, methylerythritol 4-phosphate pathway"/>
    <property type="evidence" value="ECO:0007669"/>
    <property type="project" value="UniProtKB-UniRule"/>
</dbReference>
<evidence type="ECO:0000256" key="2">
    <source>
        <dbReference type="ARBA" id="ARBA00022695"/>
    </source>
</evidence>
<sequence>MIAVIPAAGIGQRMGAALPKQYLECAGATLLDHTISALFAESRIQKIYIALQPDDHWFASSRYVGSEKVERVDGGDTRSASVLNALSVALATFSNDVLVAVHDAARPCLPPEVLRKLLDVAYEFPAQGALLAIPVRDTVKYVADTAALNVGNSSSVSSYGQLPIIARTLDRENIWLAQTPQVFRLGDLQRALVLAEQHGVGITDEASAMEARGIQPILVPGSRMVMKVTDPEDLELIEFYLSKLKRG</sequence>
<comment type="pathway">
    <text evidence="3">Isoprenoid biosynthesis; isopentenyl diphosphate biosynthesis via DXP pathway; isopentenyl diphosphate from 1-deoxy-D-xylulose 5-phosphate: step 2/6.</text>
</comment>
<evidence type="ECO:0000256" key="3">
    <source>
        <dbReference type="HAMAP-Rule" id="MF_00108"/>
    </source>
</evidence>
<dbReference type="PANTHER" id="PTHR32125:SF4">
    <property type="entry name" value="2-C-METHYL-D-ERYTHRITOL 4-PHOSPHATE CYTIDYLYLTRANSFERASE, CHLOROPLASTIC"/>
    <property type="match status" value="1"/>
</dbReference>
<organism evidence="4 5">
    <name type="scientific">Aliidiomarina shirensis</name>
    <dbReference type="NCBI Taxonomy" id="1048642"/>
    <lineage>
        <taxon>Bacteria</taxon>
        <taxon>Pseudomonadati</taxon>
        <taxon>Pseudomonadota</taxon>
        <taxon>Gammaproteobacteria</taxon>
        <taxon>Alteromonadales</taxon>
        <taxon>Idiomarinaceae</taxon>
        <taxon>Aliidiomarina</taxon>
    </lineage>
</organism>
<dbReference type="InterPro" id="IPR050088">
    <property type="entry name" value="IspD/TarI_cytidylyltransf_bact"/>
</dbReference>
<keyword evidence="5" id="KW-1185">Reference proteome</keyword>
<proteinExistence type="inferred from homology"/>
<comment type="caution">
    <text evidence="4">The sequence shown here is derived from an EMBL/GenBank/DDBJ whole genome shotgun (WGS) entry which is preliminary data.</text>
</comment>
<dbReference type="GO" id="GO:0050518">
    <property type="term" value="F:2-C-methyl-D-erythritol 4-phosphate cytidylyltransferase activity"/>
    <property type="evidence" value="ECO:0007669"/>
    <property type="project" value="UniProtKB-UniRule"/>
</dbReference>
<dbReference type="InterPro" id="IPR001228">
    <property type="entry name" value="IspD"/>
</dbReference>
<keyword evidence="2 3" id="KW-0548">Nucleotidyltransferase</keyword>
<feature type="site" description="Transition state stabilizer" evidence="3">
    <location>
        <position position="20"/>
    </location>
</feature>
<dbReference type="OrthoDB" id="9806837at2"/>
<dbReference type="FunFam" id="3.90.550.10:FF:000003">
    <property type="entry name" value="2-C-methyl-D-erythritol 4-phosphate cytidylyltransferase"/>
    <property type="match status" value="1"/>
</dbReference>
<dbReference type="InterPro" id="IPR029044">
    <property type="entry name" value="Nucleotide-diphossugar_trans"/>
</dbReference>
<feature type="site" description="Transition state stabilizer" evidence="3">
    <location>
        <position position="13"/>
    </location>
</feature>
<dbReference type="CDD" id="cd02516">
    <property type="entry name" value="CDP-ME_synthetase"/>
    <property type="match status" value="1"/>
</dbReference>
<dbReference type="Proteomes" id="UP000286934">
    <property type="component" value="Unassembled WGS sequence"/>
</dbReference>
<dbReference type="SUPFAM" id="SSF53448">
    <property type="entry name" value="Nucleotide-diphospho-sugar transferases"/>
    <property type="match status" value="1"/>
</dbReference>
<dbReference type="UniPathway" id="UPA00056">
    <property type="reaction ID" value="UER00093"/>
</dbReference>
<dbReference type="InterPro" id="IPR034683">
    <property type="entry name" value="IspD/TarI"/>
</dbReference>
<feature type="site" description="Positions MEP for the nucleophilic attack" evidence="3">
    <location>
        <position position="171"/>
    </location>
</feature>
<feature type="site" description="Positions MEP for the nucleophilic attack" evidence="3">
    <location>
        <position position="227"/>
    </location>
</feature>
<dbReference type="Gene3D" id="3.90.550.10">
    <property type="entry name" value="Spore Coat Polysaccharide Biosynthesis Protein SpsA, Chain A"/>
    <property type="match status" value="1"/>
</dbReference>
<dbReference type="AlphaFoldDB" id="A0A432WWS6"/>